<comment type="caution">
    <text evidence="1">The sequence shown here is derived from an EMBL/GenBank/DDBJ whole genome shotgun (WGS) entry which is preliminary data.</text>
</comment>
<dbReference type="EMBL" id="BGPR01025009">
    <property type="protein sequence ID" value="GBN93567.1"/>
    <property type="molecule type" value="Genomic_DNA"/>
</dbReference>
<evidence type="ECO:0000313" key="2">
    <source>
        <dbReference type="EMBL" id="GBN93567.1"/>
    </source>
</evidence>
<organism evidence="1 3">
    <name type="scientific">Araneus ventricosus</name>
    <name type="common">Orbweaver spider</name>
    <name type="synonym">Epeira ventricosa</name>
    <dbReference type="NCBI Taxonomy" id="182803"/>
    <lineage>
        <taxon>Eukaryota</taxon>
        <taxon>Metazoa</taxon>
        <taxon>Ecdysozoa</taxon>
        <taxon>Arthropoda</taxon>
        <taxon>Chelicerata</taxon>
        <taxon>Arachnida</taxon>
        <taxon>Araneae</taxon>
        <taxon>Araneomorphae</taxon>
        <taxon>Entelegynae</taxon>
        <taxon>Araneoidea</taxon>
        <taxon>Araneidae</taxon>
        <taxon>Araneus</taxon>
    </lineage>
</organism>
<proteinExistence type="predicted"/>
<dbReference type="EMBL" id="BGPR01025006">
    <property type="protein sequence ID" value="GBN93560.1"/>
    <property type="molecule type" value="Genomic_DNA"/>
</dbReference>
<gene>
    <name evidence="1" type="ORF">AVEN_161954_1</name>
    <name evidence="2" type="ORF">AVEN_254616_1</name>
</gene>
<evidence type="ECO:0000313" key="3">
    <source>
        <dbReference type="Proteomes" id="UP000499080"/>
    </source>
</evidence>
<accession>A0A4Y2T0Z4</accession>
<dbReference type="Proteomes" id="UP000499080">
    <property type="component" value="Unassembled WGS sequence"/>
</dbReference>
<name>A0A4Y2T0Z4_ARAVE</name>
<sequence>MTAKYCYNYTRFDEDSTVGHKASYIFRLFYLSSKISWPFMGEYYTNCPVLPTAFKLDLTFHKVPLNGSVNISYTLERKDFKNRPVDAFVSIQISDSNGRVIFQPSNSFGRQKMISGETTRGNITGVITLPELRHAFNEQIDARIDLSIFFCHSGPINREVNMNTNENSTPGSKNVT</sequence>
<dbReference type="AlphaFoldDB" id="A0A4Y2T0Z4"/>
<keyword evidence="3" id="KW-1185">Reference proteome</keyword>
<reference evidence="1 3" key="1">
    <citation type="journal article" date="2019" name="Sci. Rep.">
        <title>Orb-weaving spider Araneus ventricosus genome elucidates the spidroin gene catalogue.</title>
        <authorList>
            <person name="Kono N."/>
            <person name="Nakamura H."/>
            <person name="Ohtoshi R."/>
            <person name="Moran D.A.P."/>
            <person name="Shinohara A."/>
            <person name="Yoshida Y."/>
            <person name="Fujiwara M."/>
            <person name="Mori M."/>
            <person name="Tomita M."/>
            <person name="Arakawa K."/>
        </authorList>
    </citation>
    <scope>NUCLEOTIDE SEQUENCE [LARGE SCALE GENOMIC DNA]</scope>
</reference>
<evidence type="ECO:0000313" key="1">
    <source>
        <dbReference type="EMBL" id="GBN93560.1"/>
    </source>
</evidence>
<protein>
    <submittedName>
        <fullName evidence="1">Uncharacterized protein</fullName>
    </submittedName>
</protein>